<evidence type="ECO:0000256" key="2">
    <source>
        <dbReference type="ARBA" id="ARBA00022801"/>
    </source>
</evidence>
<dbReference type="SUPFAM" id="SSF51445">
    <property type="entry name" value="(Trans)glycosidases"/>
    <property type="match status" value="1"/>
</dbReference>
<dbReference type="EMBL" id="KC246779">
    <property type="protein sequence ID" value="AHF23933.1"/>
    <property type="molecule type" value="Genomic_DNA"/>
</dbReference>
<dbReference type="AlphaFoldDB" id="W0FH05"/>
<reference evidence="4" key="1">
    <citation type="journal article" date="2013" name="PLoS ONE">
        <title>Metagenomic insights into the carbohydrate-active enzymes carried by the microorganisms adhering to solid digesta in the rumen of cows.</title>
        <authorList>
            <person name="Wang L."/>
            <person name="Hatem A."/>
            <person name="Catalyurek U.V."/>
            <person name="Morrison M."/>
            <person name="Yu Z."/>
        </authorList>
    </citation>
    <scope>NUCLEOTIDE SEQUENCE</scope>
</reference>
<evidence type="ECO:0000256" key="1">
    <source>
        <dbReference type="ARBA" id="ARBA00005336"/>
    </source>
</evidence>
<proteinExistence type="inferred from homology"/>
<dbReference type="PRINTS" id="PR00133">
    <property type="entry name" value="GLHYDRLASE3"/>
</dbReference>
<evidence type="ECO:0000313" key="4">
    <source>
        <dbReference type="EMBL" id="AHF23933.1"/>
    </source>
</evidence>
<feature type="domain" description="Fibronectin type III-like" evidence="3">
    <location>
        <begin position="320"/>
        <end position="391"/>
    </location>
</feature>
<comment type="similarity">
    <text evidence="1">Belongs to the glycosyl hydrolase 3 family.</text>
</comment>
<dbReference type="Gene3D" id="3.20.20.300">
    <property type="entry name" value="Glycoside hydrolase, family 3, N-terminal domain"/>
    <property type="match status" value="1"/>
</dbReference>
<dbReference type="InterPro" id="IPR036881">
    <property type="entry name" value="Glyco_hydro_3_C_sf"/>
</dbReference>
<dbReference type="SMART" id="SM01217">
    <property type="entry name" value="Fn3_like"/>
    <property type="match status" value="1"/>
</dbReference>
<name>W0FH05_9BACT</name>
<dbReference type="Pfam" id="PF00933">
    <property type="entry name" value="Glyco_hydro_3"/>
    <property type="match status" value="1"/>
</dbReference>
<dbReference type="InterPro" id="IPR050288">
    <property type="entry name" value="Cellulose_deg_GH3"/>
</dbReference>
<dbReference type="Gene3D" id="2.60.40.10">
    <property type="entry name" value="Immunoglobulins"/>
    <property type="match status" value="1"/>
</dbReference>
<dbReference type="GO" id="GO:0005975">
    <property type="term" value="P:carbohydrate metabolic process"/>
    <property type="evidence" value="ECO:0007669"/>
    <property type="project" value="InterPro"/>
</dbReference>
<dbReference type="InterPro" id="IPR013783">
    <property type="entry name" value="Ig-like_fold"/>
</dbReference>
<dbReference type="InterPro" id="IPR017853">
    <property type="entry name" value="GH"/>
</dbReference>
<dbReference type="Pfam" id="PF01915">
    <property type="entry name" value="Glyco_hydro_3_C"/>
    <property type="match status" value="1"/>
</dbReference>
<dbReference type="GO" id="GO:0004553">
    <property type="term" value="F:hydrolase activity, hydrolyzing O-glycosyl compounds"/>
    <property type="evidence" value="ECO:0007669"/>
    <property type="project" value="InterPro"/>
</dbReference>
<dbReference type="Gene3D" id="3.40.50.1700">
    <property type="entry name" value="Glycoside hydrolase family 3 C-terminal domain"/>
    <property type="match status" value="1"/>
</dbReference>
<evidence type="ECO:0000259" key="3">
    <source>
        <dbReference type="SMART" id="SM01217"/>
    </source>
</evidence>
<keyword evidence="2" id="KW-0378">Hydrolase</keyword>
<dbReference type="InterPro" id="IPR036962">
    <property type="entry name" value="Glyco_hydro_3_N_sf"/>
</dbReference>
<protein>
    <submittedName>
        <fullName evidence="4">Beta-glucosidase</fullName>
    </submittedName>
</protein>
<dbReference type="SUPFAM" id="SSF52279">
    <property type="entry name" value="Beta-D-glucan exohydrolase, C-terminal domain"/>
    <property type="match status" value="1"/>
</dbReference>
<organism evidence="4">
    <name type="scientific">uncultured bacterium Contig1522a</name>
    <dbReference type="NCBI Taxonomy" id="1393448"/>
    <lineage>
        <taxon>Bacteria</taxon>
        <taxon>environmental samples</taxon>
    </lineage>
</organism>
<dbReference type="InterPro" id="IPR026891">
    <property type="entry name" value="Fn3-like"/>
</dbReference>
<dbReference type="InterPro" id="IPR001764">
    <property type="entry name" value="Glyco_hydro_3_N"/>
</dbReference>
<dbReference type="PANTHER" id="PTHR42715">
    <property type="entry name" value="BETA-GLUCOSIDASE"/>
    <property type="match status" value="1"/>
</dbReference>
<accession>W0FH05</accession>
<dbReference type="InterPro" id="IPR002772">
    <property type="entry name" value="Glyco_hydro_3_C"/>
</dbReference>
<dbReference type="PANTHER" id="PTHR42715:SF10">
    <property type="entry name" value="BETA-GLUCOSIDASE"/>
    <property type="match status" value="1"/>
</dbReference>
<dbReference type="Pfam" id="PF14310">
    <property type="entry name" value="Fn3-like"/>
    <property type="match status" value="1"/>
</dbReference>
<sequence>MVRIDSPEVQVFEKEHLATLRSLAPECMVLLKKNGDFPLSAPCKVALYGAGARETLKGGTGSGDVNVRHYATVEEGLENAGFTVTTKAWMDEYKAIRDGAIKSFYENIAREAKELGKSVFLVGMGRTPEEPRYELPIEGDGEVSVYVLSRNSGEGADRPGGEGDYLLTGDEVRDILACAEKYPKFMLVLNVGGPVDISPVLDQVDNVLLLSQLGSVTGDAFADVLLCKANPSGRLSATWAKAGDIMAIGDFAERDDTRYREGIFVGYRYYDAAGVKPLFPFGYGLSYTEFETECTGFTVENGIVTAAVTIRNTGRFTGKETVQLFYSAPDGKLKKPLRELGAYRKTRELLPGETETLMVELPLENMASWDAENDCWLLEQGEYLFSIGGTAVGIVSLDGDAASAALSHSGGEADFEDWQPRIPREIPENLPRIRVCAASLGRIGHYDREQVDREHIGVKDLSDFSDWELATICAGKHSDAEGMAAIIGNSASRLAGAAGETASLVAERGYGTLVMADGPAGLRLSTRYIETEDGQEGLDADAFDSILNILPPEIRQLICLKLQQNEEKAKNSTVLYHYASAIPIGTALAQAWNPAVAEACGNLVGEEMELFGANIWLAPALNIHRSPLCGRNFEYYSEDPLISGRTAAAVTHGVQKHEKCAVTIKHFACNNQETNRFGSNSMVSRRALREIYLKGFEICVKEAAPKALMTSYNLLNGTHTANRGDLIHTVLRGEWGFEGIVMTDWGTTNDKFNLGVYGASCPALCIKAGNDLMMSGSKEDVDGILTGLKDGTITRADLEACAGRILALSKELS</sequence>